<protein>
    <submittedName>
        <fullName evidence="2">Uncharacterized protein</fullName>
    </submittedName>
</protein>
<organism evidence="2 3">
    <name type="scientific">Alternaria burnsii</name>
    <dbReference type="NCBI Taxonomy" id="1187904"/>
    <lineage>
        <taxon>Eukaryota</taxon>
        <taxon>Fungi</taxon>
        <taxon>Dikarya</taxon>
        <taxon>Ascomycota</taxon>
        <taxon>Pezizomycotina</taxon>
        <taxon>Dothideomycetes</taxon>
        <taxon>Pleosporomycetidae</taxon>
        <taxon>Pleosporales</taxon>
        <taxon>Pleosporineae</taxon>
        <taxon>Pleosporaceae</taxon>
        <taxon>Alternaria</taxon>
        <taxon>Alternaria sect. Alternaria</taxon>
    </lineage>
</organism>
<evidence type="ECO:0000256" key="1">
    <source>
        <dbReference type="SAM" id="MobiDB-lite"/>
    </source>
</evidence>
<comment type="caution">
    <text evidence="2">The sequence shown here is derived from an EMBL/GenBank/DDBJ whole genome shotgun (WGS) entry which is preliminary data.</text>
</comment>
<evidence type="ECO:0000313" key="3">
    <source>
        <dbReference type="Proteomes" id="UP000596902"/>
    </source>
</evidence>
<feature type="region of interest" description="Disordered" evidence="1">
    <location>
        <begin position="1"/>
        <end position="50"/>
    </location>
</feature>
<evidence type="ECO:0000313" key="2">
    <source>
        <dbReference type="EMBL" id="KAF7673988.1"/>
    </source>
</evidence>
<reference evidence="2" key="2">
    <citation type="submission" date="2020-08" db="EMBL/GenBank/DDBJ databases">
        <title>Draft Genome Sequence of Cumin Blight Pathogen Alternaria burnsii.</title>
        <authorList>
            <person name="Feng Z."/>
        </authorList>
    </citation>
    <scope>NUCLEOTIDE SEQUENCE</scope>
    <source>
        <strain evidence="2">CBS107.38</strain>
    </source>
</reference>
<dbReference type="EMBL" id="JAAABM010000011">
    <property type="protein sequence ID" value="KAF7673988.1"/>
    <property type="molecule type" value="Genomic_DNA"/>
</dbReference>
<dbReference type="GeneID" id="62205979"/>
<sequence length="50" mass="5523">MRLVQNNDLAYLEPQPRDGGAPNPSARLSSPMMLFKAPKDGNNDSNSPFY</sequence>
<proteinExistence type="predicted"/>
<keyword evidence="3" id="KW-1185">Reference proteome</keyword>
<dbReference type="AlphaFoldDB" id="A0A8H7EFI0"/>
<reference evidence="2" key="1">
    <citation type="submission" date="2020-01" db="EMBL/GenBank/DDBJ databases">
        <authorList>
            <person name="Feng Z.H.Z."/>
        </authorList>
    </citation>
    <scope>NUCLEOTIDE SEQUENCE</scope>
    <source>
        <strain evidence="2">CBS107.38</strain>
    </source>
</reference>
<name>A0A8H7EFI0_9PLEO</name>
<gene>
    <name evidence="2" type="ORF">GT037_007754</name>
</gene>
<dbReference type="RefSeq" id="XP_038784302.1">
    <property type="nucleotide sequence ID" value="XM_038932801.1"/>
</dbReference>
<accession>A0A8H7EFI0</accession>
<dbReference type="Proteomes" id="UP000596902">
    <property type="component" value="Unassembled WGS sequence"/>
</dbReference>